<organism evidence="2 3">
    <name type="scientific">Thermogutta terrifontis</name>
    <dbReference type="NCBI Taxonomy" id="1331910"/>
    <lineage>
        <taxon>Bacteria</taxon>
        <taxon>Pseudomonadati</taxon>
        <taxon>Planctomycetota</taxon>
        <taxon>Planctomycetia</taxon>
        <taxon>Pirellulales</taxon>
        <taxon>Thermoguttaceae</taxon>
        <taxon>Thermogutta</taxon>
    </lineage>
</organism>
<feature type="domain" description="Xylose isomerase-like TIM barrel" evidence="1">
    <location>
        <begin position="50"/>
        <end position="281"/>
    </location>
</feature>
<dbReference type="RefSeq" id="WP_207651716.1">
    <property type="nucleotide sequence ID" value="NZ_CP018477.1"/>
</dbReference>
<sequence>MRISRRLMLGLCGAVAWRFTGHRAFAESAPAYPIGACDWSLGARQTPRAFEVAKEIGLDGVQVSFGSPGEEFDLRKPEVRQQYQEASRRTGVKIASLAMGILNSIPFASDPRTEEWVSDCIDVMAAMGQKIVLLAFFGKGDIRNQPDLQAEVIRRLKRLAPKAEKAGVILGIESMLNVDDHLKILDAVGSPAVQVYYDVANMHYAGYDIFAELRRLGRERICQVHTKEYDHLLGQGPIDFPKIRDVLQEIGYTDWLILEAATVKGRSIVDCYRENARYLRSLFHTSRESS</sequence>
<keyword evidence="3" id="KW-1185">Reference proteome</keyword>
<dbReference type="PANTHER" id="PTHR12110:SF53">
    <property type="entry name" value="BLR5974 PROTEIN"/>
    <property type="match status" value="1"/>
</dbReference>
<evidence type="ECO:0000259" key="1">
    <source>
        <dbReference type="Pfam" id="PF01261"/>
    </source>
</evidence>
<dbReference type="Pfam" id="PF01261">
    <property type="entry name" value="AP_endonuc_2"/>
    <property type="match status" value="1"/>
</dbReference>
<evidence type="ECO:0000313" key="3">
    <source>
        <dbReference type="Proteomes" id="UP000215086"/>
    </source>
</evidence>
<dbReference type="PANTHER" id="PTHR12110">
    <property type="entry name" value="HYDROXYPYRUVATE ISOMERASE"/>
    <property type="match status" value="1"/>
</dbReference>
<dbReference type="InterPro" id="IPR050312">
    <property type="entry name" value="IolE/XylAMocC-like"/>
</dbReference>
<dbReference type="Gene3D" id="3.20.20.150">
    <property type="entry name" value="Divalent-metal-dependent TIM barrel enzymes"/>
    <property type="match status" value="1"/>
</dbReference>
<proteinExistence type="predicted"/>
<evidence type="ECO:0000313" key="2">
    <source>
        <dbReference type="EMBL" id="ASV76020.1"/>
    </source>
</evidence>
<dbReference type="EMBL" id="CP018477">
    <property type="protein sequence ID" value="ASV76020.1"/>
    <property type="molecule type" value="Genomic_DNA"/>
</dbReference>
<dbReference type="InterPro" id="IPR036237">
    <property type="entry name" value="Xyl_isomerase-like_sf"/>
</dbReference>
<dbReference type="AlphaFoldDB" id="A0A286RJ84"/>
<dbReference type="KEGG" id="ttf:THTE_3418"/>
<gene>
    <name evidence="2" type="ORF">THTE_3418</name>
</gene>
<dbReference type="InterPro" id="IPR013022">
    <property type="entry name" value="Xyl_isomerase-like_TIM-brl"/>
</dbReference>
<name>A0A286RJ84_9BACT</name>
<protein>
    <recommendedName>
        <fullName evidence="1">Xylose isomerase-like TIM barrel domain-containing protein</fullName>
    </recommendedName>
</protein>
<accession>A0A286RJ84</accession>
<reference evidence="2 3" key="1">
    <citation type="journal article" name="Front. Microbiol.">
        <title>Sugar Metabolism of the First Thermophilic Planctomycete Thermogutta terrifontis: Comparative Genomic and Transcriptomic Approaches.</title>
        <authorList>
            <person name="Elcheninov A.G."/>
            <person name="Menzel P."/>
            <person name="Gudbergsdottir S.R."/>
            <person name="Slesarev A.I."/>
            <person name="Kadnikov V.V."/>
            <person name="Krogh A."/>
            <person name="Bonch-Osmolovskaya E.A."/>
            <person name="Peng X."/>
            <person name="Kublanov I.V."/>
        </authorList>
    </citation>
    <scope>NUCLEOTIDE SEQUENCE [LARGE SCALE GENOMIC DNA]</scope>
    <source>
        <strain evidence="2 3">R1</strain>
    </source>
</reference>
<dbReference type="Proteomes" id="UP000215086">
    <property type="component" value="Chromosome"/>
</dbReference>
<dbReference type="SUPFAM" id="SSF51658">
    <property type="entry name" value="Xylose isomerase-like"/>
    <property type="match status" value="1"/>
</dbReference>